<organism evidence="1 2">
    <name type="scientific">Lysobacter arseniciresistens ZS79</name>
    <dbReference type="NCBI Taxonomy" id="913325"/>
    <lineage>
        <taxon>Bacteria</taxon>
        <taxon>Pseudomonadati</taxon>
        <taxon>Pseudomonadota</taxon>
        <taxon>Gammaproteobacteria</taxon>
        <taxon>Lysobacterales</taxon>
        <taxon>Lysobacteraceae</taxon>
        <taxon>Novilysobacter</taxon>
    </lineage>
</organism>
<sequence length="175" mass="19190">MQTGLVAVVGKIWVSTKIQPVEHRFFIALGNGIEEQVMQVRVGTDQIGLVQAFQIVIAVLRHSLPNAGSVLIVLLLDVVPHHGRIVFFGAFHIEIPLHAFRRKGKLGCEAHGFVVALHLNSEMRQAAWAGNAPGEVAKAVLASDGFLGFHIGQVQQLQRVQWWRLGVDIELDAIS</sequence>
<dbReference type="AlphaFoldDB" id="A0A0A0F081"/>
<gene>
    <name evidence="1" type="ORF">N799_08600</name>
</gene>
<accession>A0A0A0F081</accession>
<proteinExistence type="predicted"/>
<evidence type="ECO:0000313" key="1">
    <source>
        <dbReference type="EMBL" id="KGM54802.1"/>
    </source>
</evidence>
<comment type="caution">
    <text evidence="1">The sequence shown here is derived from an EMBL/GenBank/DDBJ whole genome shotgun (WGS) entry which is preliminary data.</text>
</comment>
<reference evidence="1 2" key="1">
    <citation type="journal article" date="2015" name="Stand. Genomic Sci.">
        <title>Genomic information of the arsenic-resistant bacterium Lysobacter arseniciresistens type strain ZS79(T) and comparison of Lysobacter draft genomes.</title>
        <authorList>
            <person name="Liu L."/>
            <person name="Zhang S."/>
            <person name="Luo M."/>
            <person name="Wang G."/>
        </authorList>
    </citation>
    <scope>NUCLEOTIDE SEQUENCE [LARGE SCALE GENOMIC DNA]</scope>
    <source>
        <strain evidence="1 2">ZS79</strain>
    </source>
</reference>
<name>A0A0A0F081_9GAMM</name>
<protein>
    <submittedName>
        <fullName evidence="1">Uncharacterized protein</fullName>
    </submittedName>
</protein>
<dbReference type="Proteomes" id="UP000029989">
    <property type="component" value="Unassembled WGS sequence"/>
</dbReference>
<dbReference type="EMBL" id="AVPT01000023">
    <property type="protein sequence ID" value="KGM54802.1"/>
    <property type="molecule type" value="Genomic_DNA"/>
</dbReference>
<evidence type="ECO:0000313" key="2">
    <source>
        <dbReference type="Proteomes" id="UP000029989"/>
    </source>
</evidence>
<keyword evidence="2" id="KW-1185">Reference proteome</keyword>